<evidence type="ECO:0000313" key="1">
    <source>
        <dbReference type="EMBL" id="QHT93770.1"/>
    </source>
</evidence>
<dbReference type="EMBL" id="MN740210">
    <property type="protein sequence ID" value="QHT93770.1"/>
    <property type="molecule type" value="Genomic_DNA"/>
</dbReference>
<dbReference type="AlphaFoldDB" id="A0A6C0IMF1"/>
<proteinExistence type="predicted"/>
<accession>A0A6C0IMF1</accession>
<organism evidence="1">
    <name type="scientific">viral metagenome</name>
    <dbReference type="NCBI Taxonomy" id="1070528"/>
    <lineage>
        <taxon>unclassified sequences</taxon>
        <taxon>metagenomes</taxon>
        <taxon>organismal metagenomes</taxon>
    </lineage>
</organism>
<reference evidence="1" key="1">
    <citation type="journal article" date="2020" name="Nature">
        <title>Giant virus diversity and host interactions through global metagenomics.</title>
        <authorList>
            <person name="Schulz F."/>
            <person name="Roux S."/>
            <person name="Paez-Espino D."/>
            <person name="Jungbluth S."/>
            <person name="Walsh D.A."/>
            <person name="Denef V.J."/>
            <person name="McMahon K.D."/>
            <person name="Konstantinidis K.T."/>
            <person name="Eloe-Fadrosh E.A."/>
            <person name="Kyrpides N.C."/>
            <person name="Woyke T."/>
        </authorList>
    </citation>
    <scope>NUCLEOTIDE SEQUENCE</scope>
    <source>
        <strain evidence="1">GVMAG-M-3300024258-14</strain>
    </source>
</reference>
<name>A0A6C0IMF1_9ZZZZ</name>
<sequence length="168" mass="19378">MRKNSININDKTVDYIYYILLENRKFYVASYKTKLMLIDDIKAISALSGPDWLLINRPLAIIKIIESNPIFAMEDYVINYMSIEGIQNVRGSIYKNSYISPETESLIIGKMNKIYVPIDCADYVEDSESETSSRTSSESSNHGLISRAYRWFCFKQIKNSETKVTLID</sequence>
<protein>
    <submittedName>
        <fullName evidence="1">Uncharacterized protein</fullName>
    </submittedName>
</protein>